<accession>A0A414BA61</accession>
<dbReference type="EMBL" id="QSIF01000076">
    <property type="protein sequence ID" value="RHC70380.1"/>
    <property type="molecule type" value="Genomic_DNA"/>
</dbReference>
<evidence type="ECO:0000313" key="1">
    <source>
        <dbReference type="EMBL" id="RHC70380.1"/>
    </source>
</evidence>
<protein>
    <submittedName>
        <fullName evidence="1">Uncharacterized protein</fullName>
    </submittedName>
</protein>
<gene>
    <name evidence="1" type="ORF">DW831_20830</name>
</gene>
<evidence type="ECO:0000313" key="2">
    <source>
        <dbReference type="Proteomes" id="UP000284514"/>
    </source>
</evidence>
<comment type="caution">
    <text evidence="1">The sequence shown here is derived from an EMBL/GenBank/DDBJ whole genome shotgun (WGS) entry which is preliminary data.</text>
</comment>
<dbReference type="Proteomes" id="UP000284514">
    <property type="component" value="Unassembled WGS sequence"/>
</dbReference>
<organism evidence="1 2">
    <name type="scientific">Bacteroides uniformis</name>
    <dbReference type="NCBI Taxonomy" id="820"/>
    <lineage>
        <taxon>Bacteria</taxon>
        <taxon>Pseudomonadati</taxon>
        <taxon>Bacteroidota</taxon>
        <taxon>Bacteroidia</taxon>
        <taxon>Bacteroidales</taxon>
        <taxon>Bacteroidaceae</taxon>
        <taxon>Bacteroides</taxon>
    </lineage>
</organism>
<reference evidence="1 2" key="1">
    <citation type="submission" date="2018-08" db="EMBL/GenBank/DDBJ databases">
        <title>A genome reference for cultivated species of the human gut microbiota.</title>
        <authorList>
            <person name="Zou Y."/>
            <person name="Xue W."/>
            <person name="Luo G."/>
        </authorList>
    </citation>
    <scope>NUCLEOTIDE SEQUENCE [LARGE SCALE GENOMIC DNA]</scope>
    <source>
        <strain evidence="1 2">AM34-25</strain>
    </source>
</reference>
<dbReference type="AlphaFoldDB" id="A0A414BA61"/>
<sequence length="252" mass="29612">MSESNIIQLQKLFDECIYSTLDEEKLRSIAFDSQLVENNLEWDKIYKYFPRKEDFYASLKVYGETIIQRKDGQDNFATYRLLCRCKTIDEKSLLIKHEPDGLRLYLYRDPNATIHNSHFKAVFIKAFERYSMKGEALYSILSQGYEYSCTPDELKKLLGVNYINSMLKVRVLSPAENIIRGLFDQGAIPFFTNIMLDRSVLGRGSKIIKMRFNIIDNLVLLRQKRCRADHMKFIMSQLTDLFPFDYPSSKKI</sequence>
<proteinExistence type="predicted"/>
<name>A0A414BA61_BACUN</name>